<reference evidence="1" key="1">
    <citation type="submission" date="2014-09" db="EMBL/GenBank/DDBJ databases">
        <authorList>
            <person name="Magalhaes I.L.F."/>
            <person name="Oliveira U."/>
            <person name="Santos F.R."/>
            <person name="Vidigal T.H.D.A."/>
            <person name="Brescovit A.D."/>
            <person name="Santos A.J."/>
        </authorList>
    </citation>
    <scope>NUCLEOTIDE SEQUENCE</scope>
    <source>
        <tissue evidence="1">Shoot tissue taken approximately 20 cm above the soil surface</tissue>
    </source>
</reference>
<sequence>MEEAPNGRSQAVRRCPGGV</sequence>
<evidence type="ECO:0000313" key="1">
    <source>
        <dbReference type="EMBL" id="JAE11420.1"/>
    </source>
</evidence>
<name>A0A0A9FED9_ARUDO</name>
<dbReference type="AlphaFoldDB" id="A0A0A9FED9"/>
<reference evidence="1" key="2">
    <citation type="journal article" date="2015" name="Data Brief">
        <title>Shoot transcriptome of the giant reed, Arundo donax.</title>
        <authorList>
            <person name="Barrero R.A."/>
            <person name="Guerrero F.D."/>
            <person name="Moolhuijzen P."/>
            <person name="Goolsby J.A."/>
            <person name="Tidwell J."/>
            <person name="Bellgard S.E."/>
            <person name="Bellgard M.I."/>
        </authorList>
    </citation>
    <scope>NUCLEOTIDE SEQUENCE</scope>
    <source>
        <tissue evidence="1">Shoot tissue taken approximately 20 cm above the soil surface</tissue>
    </source>
</reference>
<organism evidence="1">
    <name type="scientific">Arundo donax</name>
    <name type="common">Giant reed</name>
    <name type="synonym">Donax arundinaceus</name>
    <dbReference type="NCBI Taxonomy" id="35708"/>
    <lineage>
        <taxon>Eukaryota</taxon>
        <taxon>Viridiplantae</taxon>
        <taxon>Streptophyta</taxon>
        <taxon>Embryophyta</taxon>
        <taxon>Tracheophyta</taxon>
        <taxon>Spermatophyta</taxon>
        <taxon>Magnoliopsida</taxon>
        <taxon>Liliopsida</taxon>
        <taxon>Poales</taxon>
        <taxon>Poaceae</taxon>
        <taxon>PACMAD clade</taxon>
        <taxon>Arundinoideae</taxon>
        <taxon>Arundineae</taxon>
        <taxon>Arundo</taxon>
    </lineage>
</organism>
<dbReference type="EMBL" id="GBRH01186476">
    <property type="protein sequence ID" value="JAE11420.1"/>
    <property type="molecule type" value="Transcribed_RNA"/>
</dbReference>
<proteinExistence type="predicted"/>
<accession>A0A0A9FED9</accession>
<protein>
    <submittedName>
        <fullName evidence="1">Uncharacterized protein</fullName>
    </submittedName>
</protein>